<sequence length="19" mass="2217">MHVLHSAIEINHLYPSLKN</sequence>
<accession>A0A0E9UI22</accession>
<protein>
    <submittedName>
        <fullName evidence="1">Uncharacterized protein</fullName>
    </submittedName>
</protein>
<reference evidence="1" key="1">
    <citation type="submission" date="2014-11" db="EMBL/GenBank/DDBJ databases">
        <authorList>
            <person name="Amaro Gonzalez C."/>
        </authorList>
    </citation>
    <scope>NUCLEOTIDE SEQUENCE</scope>
</reference>
<reference evidence="1" key="2">
    <citation type="journal article" date="2015" name="Fish Shellfish Immunol.">
        <title>Early steps in the European eel (Anguilla anguilla)-Vibrio vulnificus interaction in the gills: Role of the RtxA13 toxin.</title>
        <authorList>
            <person name="Callol A."/>
            <person name="Pajuelo D."/>
            <person name="Ebbesson L."/>
            <person name="Teles M."/>
            <person name="MacKenzie S."/>
            <person name="Amaro C."/>
        </authorList>
    </citation>
    <scope>NUCLEOTIDE SEQUENCE</scope>
</reference>
<organism evidence="1">
    <name type="scientific">Anguilla anguilla</name>
    <name type="common">European freshwater eel</name>
    <name type="synonym">Muraena anguilla</name>
    <dbReference type="NCBI Taxonomy" id="7936"/>
    <lineage>
        <taxon>Eukaryota</taxon>
        <taxon>Metazoa</taxon>
        <taxon>Chordata</taxon>
        <taxon>Craniata</taxon>
        <taxon>Vertebrata</taxon>
        <taxon>Euteleostomi</taxon>
        <taxon>Actinopterygii</taxon>
        <taxon>Neopterygii</taxon>
        <taxon>Teleostei</taxon>
        <taxon>Anguilliformes</taxon>
        <taxon>Anguillidae</taxon>
        <taxon>Anguilla</taxon>
    </lineage>
</organism>
<proteinExistence type="predicted"/>
<name>A0A0E9UI22_ANGAN</name>
<dbReference type="EMBL" id="GBXM01043190">
    <property type="protein sequence ID" value="JAH65387.1"/>
    <property type="molecule type" value="Transcribed_RNA"/>
</dbReference>
<dbReference type="AlphaFoldDB" id="A0A0E9UI22"/>
<evidence type="ECO:0000313" key="1">
    <source>
        <dbReference type="EMBL" id="JAH65387.1"/>
    </source>
</evidence>